<protein>
    <submittedName>
        <fullName evidence="1">Uncharacterized protein</fullName>
    </submittedName>
</protein>
<proteinExistence type="predicted"/>
<evidence type="ECO:0000313" key="2">
    <source>
        <dbReference type="Proteomes" id="UP001164929"/>
    </source>
</evidence>
<dbReference type="AlphaFoldDB" id="A0AAD6QZ19"/>
<accession>A0AAD6QZ19</accession>
<keyword evidence="2" id="KW-1185">Reference proteome</keyword>
<evidence type="ECO:0000313" key="1">
    <source>
        <dbReference type="EMBL" id="KAJ6999279.1"/>
    </source>
</evidence>
<organism evidence="1 2">
    <name type="scientific">Populus alba x Populus x berolinensis</name>
    <dbReference type="NCBI Taxonomy" id="444605"/>
    <lineage>
        <taxon>Eukaryota</taxon>
        <taxon>Viridiplantae</taxon>
        <taxon>Streptophyta</taxon>
        <taxon>Embryophyta</taxon>
        <taxon>Tracheophyta</taxon>
        <taxon>Spermatophyta</taxon>
        <taxon>Magnoliopsida</taxon>
        <taxon>eudicotyledons</taxon>
        <taxon>Gunneridae</taxon>
        <taxon>Pentapetalae</taxon>
        <taxon>rosids</taxon>
        <taxon>fabids</taxon>
        <taxon>Malpighiales</taxon>
        <taxon>Salicaceae</taxon>
        <taxon>Saliceae</taxon>
        <taxon>Populus</taxon>
    </lineage>
</organism>
<reference evidence="1 2" key="1">
    <citation type="journal article" date="2023" name="Mol. Ecol. Resour.">
        <title>Chromosome-level genome assembly of a triploid poplar Populus alba 'Berolinensis'.</title>
        <authorList>
            <person name="Chen S."/>
            <person name="Yu Y."/>
            <person name="Wang X."/>
            <person name="Wang S."/>
            <person name="Zhang T."/>
            <person name="Zhou Y."/>
            <person name="He R."/>
            <person name="Meng N."/>
            <person name="Wang Y."/>
            <person name="Liu W."/>
            <person name="Liu Z."/>
            <person name="Liu J."/>
            <person name="Guo Q."/>
            <person name="Huang H."/>
            <person name="Sederoff R.R."/>
            <person name="Wang G."/>
            <person name="Qu G."/>
            <person name="Chen S."/>
        </authorList>
    </citation>
    <scope>NUCLEOTIDE SEQUENCE [LARGE SCALE GENOMIC DNA]</scope>
    <source>
        <strain evidence="1">SC-2020</strain>
    </source>
</reference>
<dbReference type="EMBL" id="JAQIZT010000004">
    <property type="protein sequence ID" value="KAJ6999279.1"/>
    <property type="molecule type" value="Genomic_DNA"/>
</dbReference>
<sequence>MLLGVLGPLLPGGRWLWFSDSGPTEEEYKQWVRELELWRWQVAEAQQDYLGKEGGHKKIQNTFDVTRHAHCEARCDARSKNIAPRRDPLNVALLSKGQVEEGVGNCAEQA</sequence>
<comment type="caution">
    <text evidence="1">The sequence shown here is derived from an EMBL/GenBank/DDBJ whole genome shotgun (WGS) entry which is preliminary data.</text>
</comment>
<gene>
    <name evidence="1" type="ORF">NC653_010077</name>
</gene>
<name>A0AAD6QZ19_9ROSI</name>
<dbReference type="Proteomes" id="UP001164929">
    <property type="component" value="Chromosome 4"/>
</dbReference>